<dbReference type="InterPro" id="IPR002575">
    <property type="entry name" value="Aminoglycoside_PTrfase"/>
</dbReference>
<evidence type="ECO:0000313" key="2">
    <source>
        <dbReference type="EMBL" id="KAK3045459.1"/>
    </source>
</evidence>
<gene>
    <name evidence="2" type="ORF">LTR09_012947</name>
</gene>
<dbReference type="InterPro" id="IPR011009">
    <property type="entry name" value="Kinase-like_dom_sf"/>
</dbReference>
<feature type="domain" description="Aminoglycoside phosphotransferase" evidence="1">
    <location>
        <begin position="51"/>
        <end position="329"/>
    </location>
</feature>
<reference evidence="2" key="1">
    <citation type="submission" date="2023-04" db="EMBL/GenBank/DDBJ databases">
        <title>Black Yeasts Isolated from many extreme environments.</title>
        <authorList>
            <person name="Coleine C."/>
            <person name="Stajich J.E."/>
            <person name="Selbmann L."/>
        </authorList>
    </citation>
    <scope>NUCLEOTIDE SEQUENCE</scope>
    <source>
        <strain evidence="2">CCFEE 5312</strain>
    </source>
</reference>
<dbReference type="AlphaFoldDB" id="A0AAJ0D4L6"/>
<evidence type="ECO:0000313" key="3">
    <source>
        <dbReference type="Proteomes" id="UP001271007"/>
    </source>
</evidence>
<dbReference type="Gene3D" id="3.30.200.20">
    <property type="entry name" value="Phosphorylase Kinase, domain 1"/>
    <property type="match status" value="1"/>
</dbReference>
<sequence>MHENEDFYHFSRGRFVQNEAYEMASRYARFNVDELARIAADAVGAKSCVHVEKFADGMHNKALLLTMDDGKQVVAKIPNPNAGQPHFTTASEVATMDIMRNLLETPVPKVYAWCSHAEDTPVGAEYIIMERAAGVSLKSVWHKLELPDRFAVTKEIAAFQTAWSSASYEGYGSIYYAFDLPEEHHLPLHRRERGLGADDRFALGPITGRDWIDDGRQSVTFDRGPWRTIEGYLEAVGRREMVCVKELPRLPPTQVTLCGPGTYQPTREKKLRALEYYLQLFKHLAPSDSAVRKPSAWHGDLHIENIFVDPSEPTKVTCIIDWQSTEVAPLFVQARQPYILDYEGPQTTGVDRPRLPTNFANLSSEERKAANRLLLDQSLCVGYKRWIKSQTPDIWKCFKFQETPAFQLLLLARTLLVDGEAIYTARIIEYLQSSNNILEYNGLSIPEHVIAEVEADSEGALRGMEAMAGIQETMGNLFPERGCVRPEHYDEAKDALRQCKEQIIDMFASTEAERAAWQDSWPFDD</sequence>
<dbReference type="PANTHER" id="PTHR36091">
    <property type="entry name" value="ALTERED INHERITANCE OF MITOCHONDRIA PROTEIN 9, MITOCHONDRIAL"/>
    <property type="match status" value="1"/>
</dbReference>
<proteinExistence type="predicted"/>
<comment type="caution">
    <text evidence="2">The sequence shown here is derived from an EMBL/GenBank/DDBJ whole genome shotgun (WGS) entry which is preliminary data.</text>
</comment>
<name>A0AAJ0D4L6_9PEZI</name>
<accession>A0AAJ0D4L6</accession>
<dbReference type="SUPFAM" id="SSF56112">
    <property type="entry name" value="Protein kinase-like (PK-like)"/>
    <property type="match status" value="1"/>
</dbReference>
<dbReference type="GO" id="GO:0005739">
    <property type="term" value="C:mitochondrion"/>
    <property type="evidence" value="ECO:0007669"/>
    <property type="project" value="TreeGrafter"/>
</dbReference>
<keyword evidence="3" id="KW-1185">Reference proteome</keyword>
<organism evidence="2 3">
    <name type="scientific">Extremus antarcticus</name>
    <dbReference type="NCBI Taxonomy" id="702011"/>
    <lineage>
        <taxon>Eukaryota</taxon>
        <taxon>Fungi</taxon>
        <taxon>Dikarya</taxon>
        <taxon>Ascomycota</taxon>
        <taxon>Pezizomycotina</taxon>
        <taxon>Dothideomycetes</taxon>
        <taxon>Dothideomycetidae</taxon>
        <taxon>Mycosphaerellales</taxon>
        <taxon>Extremaceae</taxon>
        <taxon>Extremus</taxon>
    </lineage>
</organism>
<evidence type="ECO:0000259" key="1">
    <source>
        <dbReference type="Pfam" id="PF01636"/>
    </source>
</evidence>
<dbReference type="EMBL" id="JAWDJX010000241">
    <property type="protein sequence ID" value="KAK3045459.1"/>
    <property type="molecule type" value="Genomic_DNA"/>
</dbReference>
<dbReference type="InterPro" id="IPR051035">
    <property type="entry name" value="Mito_inheritance_9"/>
</dbReference>
<dbReference type="PANTHER" id="PTHR36091:SF2">
    <property type="entry name" value="AMINOGLYCOSIDE PHOSPHOTRANSFERASE DOMAIN-CONTAINING PROTEIN"/>
    <property type="match status" value="1"/>
</dbReference>
<dbReference type="Pfam" id="PF01636">
    <property type="entry name" value="APH"/>
    <property type="match status" value="1"/>
</dbReference>
<protein>
    <recommendedName>
        <fullName evidence="1">Aminoglycoside phosphotransferase domain-containing protein</fullName>
    </recommendedName>
</protein>
<dbReference type="Proteomes" id="UP001271007">
    <property type="component" value="Unassembled WGS sequence"/>
</dbReference>
<dbReference type="Gene3D" id="3.90.1200.10">
    <property type="match status" value="1"/>
</dbReference>